<protein>
    <submittedName>
        <fullName evidence="3">Transcriptional regulator, PadR family</fullName>
    </submittedName>
</protein>
<dbReference type="PANTHER" id="PTHR43252:SF7">
    <property type="entry name" value="TRANSCRIPTIONAL REGULATOR YQJI"/>
    <property type="match status" value="1"/>
</dbReference>
<dbReference type="InterPro" id="IPR005149">
    <property type="entry name" value="Tscrpt_reg_PadR_N"/>
</dbReference>
<sequence length="255" mass="27318">MFGSHFGGGDPRAMMMGRRIHGCGRGGPGFFRGRGGYHGPFWYGGCGRGGFDPSSRPDVDSGELSDFNFFEDRGEDMRGDWHGRGGGHRHGRGGDFGGSHGRGPGRLLEQGDLRWLTLDLIATQPRHGYEIIKAIADALNGHYTPSPGVIYPTLTLLEETGLIVSEAQGTKKLYRLTDEGRAEMDAHAADIRAAKARLEEANARFGGSPAPELVRAMNNLRAALQVRMSKGEISAAALGAITAALDRAAGEIERS</sequence>
<evidence type="ECO:0000313" key="4">
    <source>
        <dbReference type="Proteomes" id="UP000214646"/>
    </source>
</evidence>
<dbReference type="AlphaFoldDB" id="A0A225E1G7"/>
<accession>A0A225E1G7</accession>
<feature type="compositionally biased region" description="Gly residues" evidence="1">
    <location>
        <begin position="94"/>
        <end position="103"/>
    </location>
</feature>
<evidence type="ECO:0000313" key="3">
    <source>
        <dbReference type="EMBL" id="OWK47432.1"/>
    </source>
</evidence>
<dbReference type="Gene3D" id="1.10.10.10">
    <property type="entry name" value="Winged helix-like DNA-binding domain superfamily/Winged helix DNA-binding domain"/>
    <property type="match status" value="1"/>
</dbReference>
<dbReference type="SUPFAM" id="SSF46785">
    <property type="entry name" value="Winged helix' DNA-binding domain"/>
    <property type="match status" value="1"/>
</dbReference>
<proteinExistence type="predicted"/>
<organism evidence="3 4">
    <name type="scientific">Fimbriiglobus ruber</name>
    <dbReference type="NCBI Taxonomy" id="1908690"/>
    <lineage>
        <taxon>Bacteria</taxon>
        <taxon>Pseudomonadati</taxon>
        <taxon>Planctomycetota</taxon>
        <taxon>Planctomycetia</taxon>
        <taxon>Gemmatales</taxon>
        <taxon>Gemmataceae</taxon>
        <taxon>Fimbriiglobus</taxon>
    </lineage>
</organism>
<evidence type="ECO:0000256" key="1">
    <source>
        <dbReference type="SAM" id="MobiDB-lite"/>
    </source>
</evidence>
<name>A0A225E1G7_9BACT</name>
<dbReference type="InterPro" id="IPR036388">
    <property type="entry name" value="WH-like_DNA-bd_sf"/>
</dbReference>
<gene>
    <name evidence="3" type="ORF">FRUB_01131</name>
</gene>
<feature type="domain" description="Transcription regulator PadR N-terminal" evidence="2">
    <location>
        <begin position="118"/>
        <end position="185"/>
    </location>
</feature>
<reference evidence="4" key="1">
    <citation type="submission" date="2017-06" db="EMBL/GenBank/DDBJ databases">
        <title>Genome analysis of Fimbriiglobus ruber SP5, the first member of the order Planctomycetales with confirmed chitinolytic capability.</title>
        <authorList>
            <person name="Ravin N.V."/>
            <person name="Rakitin A.L."/>
            <person name="Ivanova A.A."/>
            <person name="Beletsky A.V."/>
            <person name="Kulichevskaya I.S."/>
            <person name="Mardanov A.V."/>
            <person name="Dedysh S.N."/>
        </authorList>
    </citation>
    <scope>NUCLEOTIDE SEQUENCE [LARGE SCALE GENOMIC DNA]</scope>
    <source>
        <strain evidence="4">SP5</strain>
    </source>
</reference>
<feature type="region of interest" description="Disordered" evidence="1">
    <location>
        <begin position="80"/>
        <end position="103"/>
    </location>
</feature>
<keyword evidence="4" id="KW-1185">Reference proteome</keyword>
<dbReference type="EMBL" id="NIDE01000001">
    <property type="protein sequence ID" value="OWK47432.1"/>
    <property type="molecule type" value="Genomic_DNA"/>
</dbReference>
<dbReference type="Proteomes" id="UP000214646">
    <property type="component" value="Unassembled WGS sequence"/>
</dbReference>
<dbReference type="InterPro" id="IPR036390">
    <property type="entry name" value="WH_DNA-bd_sf"/>
</dbReference>
<dbReference type="PANTHER" id="PTHR43252">
    <property type="entry name" value="TRANSCRIPTIONAL REGULATOR YQJI"/>
    <property type="match status" value="1"/>
</dbReference>
<evidence type="ECO:0000259" key="2">
    <source>
        <dbReference type="Pfam" id="PF03551"/>
    </source>
</evidence>
<comment type="caution">
    <text evidence="3">The sequence shown here is derived from an EMBL/GenBank/DDBJ whole genome shotgun (WGS) entry which is preliminary data.</text>
</comment>
<dbReference type="Pfam" id="PF03551">
    <property type="entry name" value="PadR"/>
    <property type="match status" value="1"/>
</dbReference>